<feature type="domain" description="N-acetyltransferase" evidence="1">
    <location>
        <begin position="26"/>
        <end position="184"/>
    </location>
</feature>
<evidence type="ECO:0000313" key="2">
    <source>
        <dbReference type="EMBL" id="UTV29426.1"/>
    </source>
</evidence>
<dbReference type="InterPro" id="IPR016181">
    <property type="entry name" value="Acyl_CoA_acyltransferase"/>
</dbReference>
<dbReference type="InterPro" id="IPR051908">
    <property type="entry name" value="Ribosomal_N-acetyltransferase"/>
</dbReference>
<dbReference type="Gene3D" id="3.40.630.30">
    <property type="match status" value="1"/>
</dbReference>
<organism evidence="2 3">
    <name type="scientific">Photobacterium atrarenae</name>
    <dbReference type="NCBI Taxonomy" id="865757"/>
    <lineage>
        <taxon>Bacteria</taxon>
        <taxon>Pseudomonadati</taxon>
        <taxon>Pseudomonadota</taxon>
        <taxon>Gammaproteobacteria</taxon>
        <taxon>Vibrionales</taxon>
        <taxon>Vibrionaceae</taxon>
        <taxon>Photobacterium</taxon>
    </lineage>
</organism>
<dbReference type="Proteomes" id="UP001057998">
    <property type="component" value="Chromosome 2"/>
</dbReference>
<proteinExistence type="predicted"/>
<dbReference type="Pfam" id="PF13302">
    <property type="entry name" value="Acetyltransf_3"/>
    <property type="match status" value="1"/>
</dbReference>
<evidence type="ECO:0000259" key="1">
    <source>
        <dbReference type="PROSITE" id="PS51186"/>
    </source>
</evidence>
<dbReference type="InterPro" id="IPR000182">
    <property type="entry name" value="GNAT_dom"/>
</dbReference>
<protein>
    <submittedName>
        <fullName evidence="2">GNAT family N-acetyltransferase</fullName>
    </submittedName>
</protein>
<name>A0ABY5GKX5_9GAMM</name>
<dbReference type="PANTHER" id="PTHR43441:SF11">
    <property type="entry name" value="RIBOSOMAL-PROTEIN-SERINE ACETYLTRANSFERASE"/>
    <property type="match status" value="1"/>
</dbReference>
<dbReference type="PANTHER" id="PTHR43441">
    <property type="entry name" value="RIBOSOMAL-PROTEIN-SERINE ACETYLTRANSFERASE"/>
    <property type="match status" value="1"/>
</dbReference>
<keyword evidence="3" id="KW-1185">Reference proteome</keyword>
<evidence type="ECO:0000313" key="3">
    <source>
        <dbReference type="Proteomes" id="UP001057998"/>
    </source>
</evidence>
<dbReference type="RefSeq" id="WP_255390742.1">
    <property type="nucleotide sequence ID" value="NZ_CP101509.1"/>
</dbReference>
<gene>
    <name evidence="2" type="ORF">NNL38_20615</name>
</gene>
<accession>A0ABY5GKX5</accession>
<dbReference type="PROSITE" id="PS51186">
    <property type="entry name" value="GNAT"/>
    <property type="match status" value="1"/>
</dbReference>
<sequence length="195" mass="21785">MMLSTPLTHHKSPRLDHEKISITDAITLRPLALNHAEGLLEAVERSRPQLATFLGWVKGVTDLAGARQYIRERISAPAPGARWYAIFHQQTFCGVFGIKSIAPRSHIAEVGYWLSTEVQGQGVTHQILAALIPALAQETNADIVEFRCLEHNRASIQVASRTGAKWVKSVEHQMDVRDAAQKLNIYHLALKPWKN</sequence>
<dbReference type="EMBL" id="CP101509">
    <property type="protein sequence ID" value="UTV29426.1"/>
    <property type="molecule type" value="Genomic_DNA"/>
</dbReference>
<reference evidence="2" key="1">
    <citation type="submission" date="2022-07" db="EMBL/GenBank/DDBJ databases">
        <title>Genome sequencing of Photobacterium atrarenae GJH2-4.</title>
        <authorList>
            <person name="Park S.-J."/>
        </authorList>
    </citation>
    <scope>NUCLEOTIDE SEQUENCE</scope>
    <source>
        <strain evidence="2">GJH2-4</strain>
    </source>
</reference>
<dbReference type="SUPFAM" id="SSF55729">
    <property type="entry name" value="Acyl-CoA N-acyltransferases (Nat)"/>
    <property type="match status" value="1"/>
</dbReference>